<protein>
    <submittedName>
        <fullName evidence="2">Uncharacterized protein</fullName>
    </submittedName>
</protein>
<organism evidence="2 3">
    <name type="scientific">Zancudomyces culisetae</name>
    <name type="common">Gut fungus</name>
    <name type="synonym">Smittium culisetae</name>
    <dbReference type="NCBI Taxonomy" id="1213189"/>
    <lineage>
        <taxon>Eukaryota</taxon>
        <taxon>Fungi</taxon>
        <taxon>Fungi incertae sedis</taxon>
        <taxon>Zoopagomycota</taxon>
        <taxon>Kickxellomycotina</taxon>
        <taxon>Harpellomycetes</taxon>
        <taxon>Harpellales</taxon>
        <taxon>Legeriomycetaceae</taxon>
        <taxon>Zancudomyces</taxon>
    </lineage>
</organism>
<name>A0A1R1PYN0_ZANCU</name>
<proteinExistence type="predicted"/>
<dbReference type="EMBL" id="LSSK01000021">
    <property type="protein sequence ID" value="OMH86029.1"/>
    <property type="molecule type" value="Genomic_DNA"/>
</dbReference>
<evidence type="ECO:0000313" key="2">
    <source>
        <dbReference type="EMBL" id="OMH86029.1"/>
    </source>
</evidence>
<evidence type="ECO:0000313" key="3">
    <source>
        <dbReference type="Proteomes" id="UP000188320"/>
    </source>
</evidence>
<feature type="compositionally biased region" description="Polar residues" evidence="1">
    <location>
        <begin position="160"/>
        <end position="188"/>
    </location>
</feature>
<evidence type="ECO:0000256" key="1">
    <source>
        <dbReference type="SAM" id="MobiDB-lite"/>
    </source>
</evidence>
<feature type="compositionally biased region" description="Basic residues" evidence="1">
    <location>
        <begin position="305"/>
        <end position="315"/>
    </location>
</feature>
<reference evidence="3" key="1">
    <citation type="submission" date="2017-01" db="EMBL/GenBank/DDBJ databases">
        <authorList>
            <person name="Wang Y."/>
            <person name="White M."/>
            <person name="Kvist S."/>
            <person name="Moncalvo J.-M."/>
        </authorList>
    </citation>
    <scope>NUCLEOTIDE SEQUENCE [LARGE SCALE GENOMIC DNA]</scope>
    <source>
        <strain evidence="3">COL-18-3</strain>
    </source>
</reference>
<feature type="region of interest" description="Disordered" evidence="1">
    <location>
        <begin position="275"/>
        <end position="315"/>
    </location>
</feature>
<accession>A0A1R1PYN0</accession>
<gene>
    <name evidence="2" type="ORF">AX774_g410</name>
</gene>
<feature type="region of interest" description="Disordered" evidence="1">
    <location>
        <begin position="145"/>
        <end position="217"/>
    </location>
</feature>
<sequence>MLEVKKYPLESHNNALVQQSKKLDRLLDKYSRYKNGLTGLNDLFKSLSITKKEQGDNNDNGHSNYPRLLNIIKTVSLSDLDTNLCIDGAKVRASILKLGNIGKTFGKKSSSKLKTDFKLIENTSKLLKKYKKYSRIKPENTALDSTKDAFNEKRLEKKNGSSTLGSSKKPTGKTAITENKYYNAQKNYSPGADNDGTMTIKKTLSDDDSNGSTRSSVTLTDEIGNELDYGTARHLYITSRSKLLSSRKLPLLQLILIKNVLKNSSAVCSRLRARKKEQRKPNTEAVFDDNFSNEDYPERRWSNRNSRRHSKKHVR</sequence>
<feature type="compositionally biased region" description="Basic and acidic residues" evidence="1">
    <location>
        <begin position="145"/>
        <end position="159"/>
    </location>
</feature>
<comment type="caution">
    <text evidence="2">The sequence shown here is derived from an EMBL/GenBank/DDBJ whole genome shotgun (WGS) entry which is preliminary data.</text>
</comment>
<dbReference type="AlphaFoldDB" id="A0A1R1PYN0"/>
<dbReference type="Proteomes" id="UP000188320">
    <property type="component" value="Unassembled WGS sequence"/>
</dbReference>
<keyword evidence="3" id="KW-1185">Reference proteome</keyword>